<dbReference type="PIRSF" id="PIRSF001554">
    <property type="entry name" value="SucCS_beta"/>
    <property type="match status" value="1"/>
</dbReference>
<dbReference type="InterPro" id="IPR005811">
    <property type="entry name" value="SUCC_ACL_C"/>
</dbReference>
<evidence type="ECO:0000256" key="2">
    <source>
        <dbReference type="ARBA" id="ARBA00022598"/>
    </source>
</evidence>
<feature type="binding site" evidence="6">
    <location>
        <position position="46"/>
    </location>
    <ligand>
        <name>ATP</name>
        <dbReference type="ChEBI" id="CHEBI:30616"/>
    </ligand>
</feature>
<comment type="similarity">
    <text evidence="6">Belongs to the succinate/malate CoA ligase beta subunit family.</text>
</comment>
<dbReference type="Gene3D" id="3.30.470.20">
    <property type="entry name" value="ATP-grasp fold, B domain"/>
    <property type="match status" value="1"/>
</dbReference>
<evidence type="ECO:0000256" key="4">
    <source>
        <dbReference type="ARBA" id="ARBA00022741"/>
    </source>
</evidence>
<dbReference type="NCBIfam" id="TIGR01016">
    <property type="entry name" value="sucCoAbeta"/>
    <property type="match status" value="1"/>
</dbReference>
<keyword evidence="5 6" id="KW-0460">Magnesium</keyword>
<comment type="function">
    <text evidence="6">Succinyl-CoA synthetase functions in the citric acid cycle (TCA), coupling the hydrolysis of succinyl-CoA to the synthesis of either ATP or GTP and thus represents the only step of substrate-level phosphorylation in the TCA. The beta subunit provides nucleotide specificity of the enzyme and binds the substrate succinate, while the binding sites for coenzyme A and phosphate are found in the alpha subunit.</text>
</comment>
<feature type="binding site" evidence="6">
    <location>
        <begin position="321"/>
        <end position="323"/>
    </location>
    <ligand>
        <name>substrate</name>
        <note>ligand shared with subunit alpha</note>
    </ligand>
</feature>
<dbReference type="InterPro" id="IPR013815">
    <property type="entry name" value="ATP_grasp_subdomain_1"/>
</dbReference>
<dbReference type="Pfam" id="PF08442">
    <property type="entry name" value="ATP-grasp_2"/>
    <property type="match status" value="1"/>
</dbReference>
<keyword evidence="3 6" id="KW-0479">Metal-binding</keyword>
<evidence type="ECO:0000256" key="1">
    <source>
        <dbReference type="ARBA" id="ARBA00022532"/>
    </source>
</evidence>
<dbReference type="Pfam" id="PF00549">
    <property type="entry name" value="Ligase_CoA"/>
    <property type="match status" value="1"/>
</dbReference>
<dbReference type="SUPFAM" id="SSF56059">
    <property type="entry name" value="Glutathione synthetase ATP-binding domain-like"/>
    <property type="match status" value="1"/>
</dbReference>
<evidence type="ECO:0000256" key="3">
    <source>
        <dbReference type="ARBA" id="ARBA00022723"/>
    </source>
</evidence>
<dbReference type="RefSeq" id="WP_255913170.1">
    <property type="nucleotide sequence ID" value="NZ_JANFQO010000005.1"/>
</dbReference>
<feature type="binding site" evidence="6">
    <location>
        <position position="213"/>
    </location>
    <ligand>
        <name>Mg(2+)</name>
        <dbReference type="ChEBI" id="CHEBI:18420"/>
    </ligand>
</feature>
<dbReference type="PROSITE" id="PS50975">
    <property type="entry name" value="ATP_GRASP"/>
    <property type="match status" value="1"/>
</dbReference>
<feature type="binding site" evidence="6">
    <location>
        <begin position="53"/>
        <end position="55"/>
    </location>
    <ligand>
        <name>ATP</name>
        <dbReference type="ChEBI" id="CHEBI:30616"/>
    </ligand>
</feature>
<organism evidence="9 10">
    <name type="scientific">Tahibacter harae</name>
    <dbReference type="NCBI Taxonomy" id="2963937"/>
    <lineage>
        <taxon>Bacteria</taxon>
        <taxon>Pseudomonadati</taxon>
        <taxon>Pseudomonadota</taxon>
        <taxon>Gammaproteobacteria</taxon>
        <taxon>Lysobacterales</taxon>
        <taxon>Rhodanobacteraceae</taxon>
        <taxon>Tahibacter</taxon>
    </lineage>
</organism>
<comment type="cofactor">
    <cofactor evidence="6">
        <name>Mg(2+)</name>
        <dbReference type="ChEBI" id="CHEBI:18420"/>
    </cofactor>
    <text evidence="6">Binds 1 Mg(2+) ion per subunit.</text>
</comment>
<feature type="binding site" evidence="6">
    <location>
        <position position="102"/>
    </location>
    <ligand>
        <name>ATP</name>
        <dbReference type="ChEBI" id="CHEBI:30616"/>
    </ligand>
</feature>
<sequence length="386" mass="40742">MNFHEYQAKELFAEYGIAVPAGKVAATPEAAVEAAKALGGEQWMVKAQIHAGGRGKAGGVKFCKSLDEVKAAAAGMLGRNMETYQSAGRALPVNLVLVSEANDIVKELYLSVLVDRSTKAVTFIASSEGGVEIEKVAEETPDAIQTLDVNYVQGLQPYQCRKLGFALGLSAKHVNQLTKMMLGLYKLFNDQDLALVELNPLAIVGSGDLMALDGKVNSDDNAEFRHPRLAAMRDESQEDAAEAIAVKHNLNYVTMDGNIGCMVNGAGLAMATMDVIKLAGGEPANFLDVGGGATKERVSEAFKLILSSDKVQAILVNIFGGIVRCDMIAEGIIAAVKEVGVKIPVVVRLEGTNVEKGRELLANSGLKITPATDLNDAAQKAVAAVA</sequence>
<proteinExistence type="inferred from homology"/>
<dbReference type="Gene3D" id="3.30.1490.20">
    <property type="entry name" value="ATP-grasp fold, A domain"/>
    <property type="match status" value="1"/>
</dbReference>
<feature type="domain" description="ATP-grasp" evidence="8">
    <location>
        <begin position="9"/>
        <end position="230"/>
    </location>
</feature>
<dbReference type="InterPro" id="IPR016102">
    <property type="entry name" value="Succinyl-CoA_synth-like"/>
</dbReference>
<comment type="caution">
    <text evidence="9">The sequence shown here is derived from an EMBL/GenBank/DDBJ whole genome shotgun (WGS) entry which is preliminary data.</text>
</comment>
<gene>
    <name evidence="6 9" type="primary">sucC</name>
    <name evidence="9" type="ORF">NM961_06835</name>
</gene>
<evidence type="ECO:0000259" key="8">
    <source>
        <dbReference type="PROSITE" id="PS50975"/>
    </source>
</evidence>
<keyword evidence="6 7" id="KW-0067">ATP-binding</keyword>
<dbReference type="PROSITE" id="PS01217">
    <property type="entry name" value="SUCCINYL_COA_LIG_3"/>
    <property type="match status" value="1"/>
</dbReference>
<dbReference type="Proteomes" id="UP001165498">
    <property type="component" value="Unassembled WGS sequence"/>
</dbReference>
<dbReference type="EC" id="6.2.1.5" evidence="6"/>
<dbReference type="Gene3D" id="3.40.50.261">
    <property type="entry name" value="Succinyl-CoA synthetase domains"/>
    <property type="match status" value="1"/>
</dbReference>
<name>A0ABT1QQ67_9GAMM</name>
<keyword evidence="10" id="KW-1185">Reference proteome</keyword>
<evidence type="ECO:0000256" key="7">
    <source>
        <dbReference type="PROSITE-ProRule" id="PRU00409"/>
    </source>
</evidence>
<dbReference type="NCBIfam" id="NF001913">
    <property type="entry name" value="PRK00696.1"/>
    <property type="match status" value="1"/>
</dbReference>
<reference evidence="9" key="1">
    <citation type="submission" date="2022-07" db="EMBL/GenBank/DDBJ databases">
        <title>Tahibacter sp., a new gammaproteobacterium isolated from the silt sample collected at pig farm.</title>
        <authorList>
            <person name="Chen H."/>
        </authorList>
    </citation>
    <scope>NUCLEOTIDE SEQUENCE</scope>
    <source>
        <strain evidence="9">P2K</strain>
    </source>
</reference>
<protein>
    <recommendedName>
        <fullName evidence="6">Succinate--CoA ligase [ADP-forming] subunit beta</fullName>
        <ecNumber evidence="6">6.2.1.5</ecNumber>
    </recommendedName>
    <alternativeName>
        <fullName evidence="6">Succinyl-CoA synthetase subunit beta</fullName>
        <shortName evidence="6">SCS-beta</shortName>
    </alternativeName>
</protein>
<dbReference type="EMBL" id="JANFQO010000005">
    <property type="protein sequence ID" value="MCQ4164423.1"/>
    <property type="molecule type" value="Genomic_DNA"/>
</dbReference>
<keyword evidence="1 6" id="KW-0816">Tricarboxylic acid cycle</keyword>
<dbReference type="InterPro" id="IPR013650">
    <property type="entry name" value="ATP-grasp_succ-CoA_synth-type"/>
</dbReference>
<dbReference type="HAMAP" id="MF_00558">
    <property type="entry name" value="Succ_CoA_beta"/>
    <property type="match status" value="1"/>
</dbReference>
<comment type="caution">
    <text evidence="6">Lacks conserved residue(s) required for the propagation of feature annotation.</text>
</comment>
<evidence type="ECO:0000256" key="6">
    <source>
        <dbReference type="HAMAP-Rule" id="MF_00558"/>
    </source>
</evidence>
<comment type="catalytic activity">
    <reaction evidence="6">
        <text>succinate + ATP + CoA = succinyl-CoA + ADP + phosphate</text>
        <dbReference type="Rhea" id="RHEA:17661"/>
        <dbReference type="ChEBI" id="CHEBI:30031"/>
        <dbReference type="ChEBI" id="CHEBI:30616"/>
        <dbReference type="ChEBI" id="CHEBI:43474"/>
        <dbReference type="ChEBI" id="CHEBI:57287"/>
        <dbReference type="ChEBI" id="CHEBI:57292"/>
        <dbReference type="ChEBI" id="CHEBI:456216"/>
        <dbReference type="EC" id="6.2.1.5"/>
    </reaction>
</comment>
<dbReference type="SUPFAM" id="SSF52210">
    <property type="entry name" value="Succinyl-CoA synthetase domains"/>
    <property type="match status" value="1"/>
</dbReference>
<comment type="pathway">
    <text evidence="6">Carbohydrate metabolism; tricarboxylic acid cycle; succinate from succinyl-CoA (ligase route): step 1/1.</text>
</comment>
<feature type="binding site" evidence="6">
    <location>
        <position position="264"/>
    </location>
    <ligand>
        <name>substrate</name>
        <note>ligand shared with subunit alpha</note>
    </ligand>
</feature>
<evidence type="ECO:0000313" key="10">
    <source>
        <dbReference type="Proteomes" id="UP001165498"/>
    </source>
</evidence>
<dbReference type="InterPro" id="IPR011761">
    <property type="entry name" value="ATP-grasp"/>
</dbReference>
<evidence type="ECO:0000313" key="9">
    <source>
        <dbReference type="EMBL" id="MCQ4164423.1"/>
    </source>
</evidence>
<comment type="subunit">
    <text evidence="6">Heterotetramer of two alpha and two beta subunits.</text>
</comment>
<dbReference type="GO" id="GO:0004775">
    <property type="term" value="F:succinate-CoA ligase (ADP-forming) activity"/>
    <property type="evidence" value="ECO:0007669"/>
    <property type="project" value="UniProtKB-EC"/>
</dbReference>
<feature type="binding site" evidence="6">
    <location>
        <position position="107"/>
    </location>
    <ligand>
        <name>ATP</name>
        <dbReference type="ChEBI" id="CHEBI:30616"/>
    </ligand>
</feature>
<dbReference type="PANTHER" id="PTHR11815:SF10">
    <property type="entry name" value="SUCCINATE--COA LIGASE [GDP-FORMING] SUBUNIT BETA, MITOCHONDRIAL"/>
    <property type="match status" value="1"/>
</dbReference>
<feature type="binding site" evidence="6">
    <location>
        <position position="199"/>
    </location>
    <ligand>
        <name>Mg(2+)</name>
        <dbReference type="ChEBI" id="CHEBI:18420"/>
    </ligand>
</feature>
<keyword evidence="4 6" id="KW-0547">Nucleotide-binding</keyword>
<comment type="catalytic activity">
    <reaction evidence="6">
        <text>GTP + succinate + CoA = succinyl-CoA + GDP + phosphate</text>
        <dbReference type="Rhea" id="RHEA:22120"/>
        <dbReference type="ChEBI" id="CHEBI:30031"/>
        <dbReference type="ChEBI" id="CHEBI:37565"/>
        <dbReference type="ChEBI" id="CHEBI:43474"/>
        <dbReference type="ChEBI" id="CHEBI:57287"/>
        <dbReference type="ChEBI" id="CHEBI:57292"/>
        <dbReference type="ChEBI" id="CHEBI:58189"/>
    </reaction>
</comment>
<dbReference type="InterPro" id="IPR005809">
    <property type="entry name" value="Succ_CoA_ligase-like_bsu"/>
</dbReference>
<dbReference type="InterPro" id="IPR017866">
    <property type="entry name" value="Succ-CoA_synthase_bsu_CS"/>
</dbReference>
<keyword evidence="2 6" id="KW-0436">Ligase</keyword>
<accession>A0ABT1QQ67</accession>
<dbReference type="PANTHER" id="PTHR11815">
    <property type="entry name" value="SUCCINYL-COA SYNTHETASE BETA CHAIN"/>
    <property type="match status" value="1"/>
</dbReference>
<evidence type="ECO:0000256" key="5">
    <source>
        <dbReference type="ARBA" id="ARBA00022842"/>
    </source>
</evidence>